<keyword evidence="1" id="KW-0812">Transmembrane</keyword>
<keyword evidence="3" id="KW-1185">Reference proteome</keyword>
<feature type="transmembrane region" description="Helical" evidence="1">
    <location>
        <begin position="29"/>
        <end position="50"/>
    </location>
</feature>
<dbReference type="HOGENOM" id="CLU_1950067_0_0_1"/>
<name>S9W5U2_SCHCR</name>
<gene>
    <name evidence="2" type="ORF">SPOG_02864</name>
</gene>
<sequence>MVISKENSCLKLTVQWVESRIVESRGVELYMYLYLFFRATLGVLESGGGAKLMITPHRRVVDSFRLIMMQFLPLLFTVVIDFSWLSLLLIWQAENMNCKQKSSNRGLHDMLPDPCYLKVDLKIISIALR</sequence>
<evidence type="ECO:0000313" key="2">
    <source>
        <dbReference type="EMBL" id="EPY53914.1"/>
    </source>
</evidence>
<proteinExistence type="predicted"/>
<dbReference type="GeneID" id="25037185"/>
<evidence type="ECO:0000313" key="3">
    <source>
        <dbReference type="Proteomes" id="UP000015464"/>
    </source>
</evidence>
<dbReference type="EMBL" id="KE546988">
    <property type="protein sequence ID" value="EPY53914.1"/>
    <property type="molecule type" value="Genomic_DNA"/>
</dbReference>
<feature type="transmembrane region" description="Helical" evidence="1">
    <location>
        <begin position="71"/>
        <end position="91"/>
    </location>
</feature>
<organism evidence="2 3">
    <name type="scientific">Schizosaccharomyces cryophilus (strain OY26 / ATCC MYA-4695 / CBS 11777 / NBRC 106824 / NRRL Y48691)</name>
    <name type="common">Fission yeast</name>
    <dbReference type="NCBI Taxonomy" id="653667"/>
    <lineage>
        <taxon>Eukaryota</taxon>
        <taxon>Fungi</taxon>
        <taxon>Dikarya</taxon>
        <taxon>Ascomycota</taxon>
        <taxon>Taphrinomycotina</taxon>
        <taxon>Schizosaccharomycetes</taxon>
        <taxon>Schizosaccharomycetales</taxon>
        <taxon>Schizosaccharomycetaceae</taxon>
        <taxon>Schizosaccharomyces</taxon>
    </lineage>
</organism>
<accession>S9W5U2</accession>
<keyword evidence="1" id="KW-1133">Transmembrane helix</keyword>
<protein>
    <submittedName>
        <fullName evidence="2">Uncharacterized protein</fullName>
    </submittedName>
</protein>
<dbReference type="AlphaFoldDB" id="S9W5U2"/>
<reference evidence="2 3" key="1">
    <citation type="journal article" date="2011" name="Science">
        <title>Comparative functional genomics of the fission yeasts.</title>
        <authorList>
            <person name="Rhind N."/>
            <person name="Chen Z."/>
            <person name="Yassour M."/>
            <person name="Thompson D.A."/>
            <person name="Haas B.J."/>
            <person name="Habib N."/>
            <person name="Wapinski I."/>
            <person name="Roy S."/>
            <person name="Lin M.F."/>
            <person name="Heiman D.I."/>
            <person name="Young S.K."/>
            <person name="Furuya K."/>
            <person name="Guo Y."/>
            <person name="Pidoux A."/>
            <person name="Chen H.M."/>
            <person name="Robbertse B."/>
            <person name="Goldberg J.M."/>
            <person name="Aoki K."/>
            <person name="Bayne E.H."/>
            <person name="Berlin A.M."/>
            <person name="Desjardins C.A."/>
            <person name="Dobbs E."/>
            <person name="Dukaj L."/>
            <person name="Fan L."/>
            <person name="FitzGerald M.G."/>
            <person name="French C."/>
            <person name="Gujja S."/>
            <person name="Hansen K."/>
            <person name="Keifenheim D."/>
            <person name="Levin J.Z."/>
            <person name="Mosher R.A."/>
            <person name="Mueller C.A."/>
            <person name="Pfiffner J."/>
            <person name="Priest M."/>
            <person name="Russ C."/>
            <person name="Smialowska A."/>
            <person name="Swoboda P."/>
            <person name="Sykes S.M."/>
            <person name="Vaughn M."/>
            <person name="Vengrova S."/>
            <person name="Yoder R."/>
            <person name="Zeng Q."/>
            <person name="Allshire R."/>
            <person name="Baulcombe D."/>
            <person name="Birren B.W."/>
            <person name="Brown W."/>
            <person name="Ekwall K."/>
            <person name="Kellis M."/>
            <person name="Leatherwood J."/>
            <person name="Levin H."/>
            <person name="Margalit H."/>
            <person name="Martienssen R."/>
            <person name="Nieduszynski C.A."/>
            <person name="Spatafora J.W."/>
            <person name="Friedman N."/>
            <person name="Dalgaard J.Z."/>
            <person name="Baumann P."/>
            <person name="Niki H."/>
            <person name="Regev A."/>
            <person name="Nusbaum C."/>
        </authorList>
    </citation>
    <scope>NUCLEOTIDE SEQUENCE [LARGE SCALE GENOMIC DNA]</scope>
    <source>
        <strain evidence="3">OY26 / ATCC MYA-4695 / CBS 11777 / NBRC 106824 / NRRL Y48691</strain>
    </source>
</reference>
<dbReference type="RefSeq" id="XP_013020979.1">
    <property type="nucleotide sequence ID" value="XM_013165525.1"/>
</dbReference>
<keyword evidence="1" id="KW-0472">Membrane</keyword>
<evidence type="ECO:0000256" key="1">
    <source>
        <dbReference type="SAM" id="Phobius"/>
    </source>
</evidence>
<dbReference type="Proteomes" id="UP000015464">
    <property type="component" value="Unassembled WGS sequence"/>
</dbReference>